<evidence type="ECO:0000256" key="1">
    <source>
        <dbReference type="SAM" id="SignalP"/>
    </source>
</evidence>
<name>A0A847S7A1_9BACT</name>
<evidence type="ECO:0000313" key="3">
    <source>
        <dbReference type="Proteomes" id="UP000570474"/>
    </source>
</evidence>
<dbReference type="SUPFAM" id="SSF54427">
    <property type="entry name" value="NTF2-like"/>
    <property type="match status" value="1"/>
</dbReference>
<dbReference type="RefSeq" id="WP_168874893.1">
    <property type="nucleotide sequence ID" value="NZ_JABAIA010000004.1"/>
</dbReference>
<dbReference type="AlphaFoldDB" id="A0A847S7A1"/>
<dbReference type="Proteomes" id="UP000570474">
    <property type="component" value="Unassembled WGS sequence"/>
</dbReference>
<keyword evidence="1" id="KW-0732">Signal</keyword>
<gene>
    <name evidence="2" type="ORF">HGH92_31895</name>
</gene>
<keyword evidence="3" id="KW-1185">Reference proteome</keyword>
<dbReference type="InterPro" id="IPR032710">
    <property type="entry name" value="NTF2-like_dom_sf"/>
</dbReference>
<feature type="chain" id="PRO_5032465754" evidence="1">
    <location>
        <begin position="28"/>
        <end position="190"/>
    </location>
</feature>
<sequence length="190" mass="21196">MKKFTFFLSIGASALLLWISCASPNSGGGDWKAKADSLQAKLDQYEKDQQQLNTYLTRFDSLDFNFYSHQLWDSLQISHANNIVVTYPDGHQTTGIPTHIDELKPMFVFAPDTKITAHPVKFGSGKYTCVIGEMQGTFSQPMPIGGGKTMPPTGKKFKLQMCTVGEWKDGKMVAETLFWDNAALMKQISQ</sequence>
<organism evidence="2 3">
    <name type="scientific">Chitinophaga varians</name>
    <dbReference type="NCBI Taxonomy" id="2202339"/>
    <lineage>
        <taxon>Bacteria</taxon>
        <taxon>Pseudomonadati</taxon>
        <taxon>Bacteroidota</taxon>
        <taxon>Chitinophagia</taxon>
        <taxon>Chitinophagales</taxon>
        <taxon>Chitinophagaceae</taxon>
        <taxon>Chitinophaga</taxon>
    </lineage>
</organism>
<evidence type="ECO:0000313" key="2">
    <source>
        <dbReference type="EMBL" id="NLR68948.1"/>
    </source>
</evidence>
<protein>
    <submittedName>
        <fullName evidence="2">Ester cyclase</fullName>
    </submittedName>
</protein>
<dbReference type="GO" id="GO:0030638">
    <property type="term" value="P:polyketide metabolic process"/>
    <property type="evidence" value="ECO:0007669"/>
    <property type="project" value="InterPro"/>
</dbReference>
<reference evidence="2 3" key="1">
    <citation type="submission" date="2020-04" db="EMBL/GenBank/DDBJ databases">
        <authorList>
            <person name="Yin C."/>
        </authorList>
    </citation>
    <scope>NUCLEOTIDE SEQUENCE [LARGE SCALE GENOMIC DNA]</scope>
    <source>
        <strain evidence="2 3">Ae27</strain>
    </source>
</reference>
<dbReference type="Pfam" id="PF07366">
    <property type="entry name" value="SnoaL"/>
    <property type="match status" value="1"/>
</dbReference>
<accession>A0A847S7A1</accession>
<proteinExistence type="predicted"/>
<dbReference type="InterPro" id="IPR009959">
    <property type="entry name" value="Cyclase_SnoaL-like"/>
</dbReference>
<comment type="caution">
    <text evidence="2">The sequence shown here is derived from an EMBL/GenBank/DDBJ whole genome shotgun (WGS) entry which is preliminary data.</text>
</comment>
<dbReference type="Gene3D" id="3.10.450.50">
    <property type="match status" value="1"/>
</dbReference>
<feature type="signal peptide" evidence="1">
    <location>
        <begin position="1"/>
        <end position="27"/>
    </location>
</feature>
<dbReference type="EMBL" id="JABAIA010000004">
    <property type="protein sequence ID" value="NLR68948.1"/>
    <property type="molecule type" value="Genomic_DNA"/>
</dbReference>
<dbReference type="PROSITE" id="PS51257">
    <property type="entry name" value="PROKAR_LIPOPROTEIN"/>
    <property type="match status" value="1"/>
</dbReference>